<comment type="similarity">
    <text evidence="1">Belongs to the AB hydrolase superfamily. AB hydrolase 4 family.</text>
</comment>
<dbReference type="SUPFAM" id="SSF53474">
    <property type="entry name" value="alpha/beta-Hydrolases"/>
    <property type="match status" value="1"/>
</dbReference>
<keyword evidence="5" id="KW-1185">Reference proteome</keyword>
<dbReference type="AlphaFoldDB" id="A0AA86MXE6"/>
<dbReference type="EMBL" id="OX365700">
    <property type="protein sequence ID" value="CAI4030797.1"/>
    <property type="molecule type" value="Genomic_DNA"/>
</dbReference>
<feature type="active site" description="Charge relay system" evidence="2">
    <location>
        <position position="145"/>
    </location>
</feature>
<dbReference type="PIRSF" id="PIRSF005211">
    <property type="entry name" value="Ab_hydro_YheT"/>
    <property type="match status" value="1"/>
</dbReference>
<evidence type="ECO:0000256" key="1">
    <source>
        <dbReference type="ARBA" id="ARBA00010884"/>
    </source>
</evidence>
<keyword evidence="4" id="KW-0378">Hydrolase</keyword>
<dbReference type="InterPro" id="IPR000073">
    <property type="entry name" value="AB_hydrolase_1"/>
</dbReference>
<protein>
    <submittedName>
        <fullName evidence="4">Alpha/beta fold hydrolase</fullName>
    </submittedName>
</protein>
<dbReference type="KEGG" id="nti:DNFV4_01227"/>
<dbReference type="PANTHER" id="PTHR10794:SF63">
    <property type="entry name" value="ALPHA_BETA HYDROLASE 1, ISOFORM A"/>
    <property type="match status" value="1"/>
</dbReference>
<gene>
    <name evidence="4" type="ORF">DNFV4_01227</name>
</gene>
<dbReference type="GO" id="GO:0034338">
    <property type="term" value="F:short-chain carboxylesterase activity"/>
    <property type="evidence" value="ECO:0007669"/>
    <property type="project" value="TreeGrafter"/>
</dbReference>
<sequence>MGIEAWSFTPHPLLRNRHAMTLFPRLFPRRGLLRGLPIEPRLFRVAEDSQVLGFCHWQPRRSTAHTVVLLHGLEGCSESQYMQGFAAKAYRAGMNVIRLNQRNCCETEHLTPTLYNSSLSGDIRAVLMELAEQDGLEQLWAVGWSMGGNLVLKMAGEAGTTMPALRGVFGVCPVIDPEACVQALERRANWIYEQHFVIRLKARIHHKAKLFPGRYSTAPLARISRLRQFDHLYTAPDAGFSSAEEYYDRAGARHVASNIRVPTLIITSCDDPFVPFSIFETEAVRGNPQIRVLATRHGGHCAFVQRRHPEEDGHWAEHRIVEAMLRQSS</sequence>
<evidence type="ECO:0000313" key="5">
    <source>
        <dbReference type="Proteomes" id="UP001179121"/>
    </source>
</evidence>
<organism evidence="4 5">
    <name type="scientific">Nitrospira tepida</name>
    <dbReference type="NCBI Taxonomy" id="2973512"/>
    <lineage>
        <taxon>Bacteria</taxon>
        <taxon>Pseudomonadati</taxon>
        <taxon>Nitrospirota</taxon>
        <taxon>Nitrospiria</taxon>
        <taxon>Nitrospirales</taxon>
        <taxon>Nitrospiraceae</taxon>
        <taxon>Nitrospira</taxon>
    </lineage>
</organism>
<dbReference type="InterPro" id="IPR012020">
    <property type="entry name" value="ABHD4"/>
</dbReference>
<accession>A0AA86MXE6</accession>
<dbReference type="Pfam" id="PF00561">
    <property type="entry name" value="Abhydrolase_1"/>
    <property type="match status" value="1"/>
</dbReference>
<feature type="domain" description="AB hydrolase-1" evidence="3">
    <location>
        <begin position="66"/>
        <end position="305"/>
    </location>
</feature>
<dbReference type="InterPro" id="IPR050960">
    <property type="entry name" value="AB_hydrolase_4_sf"/>
</dbReference>
<feature type="active site" description="Charge relay system" evidence="2">
    <location>
        <position position="271"/>
    </location>
</feature>
<feature type="active site" description="Charge relay system" evidence="2">
    <location>
        <position position="300"/>
    </location>
</feature>
<evidence type="ECO:0000256" key="2">
    <source>
        <dbReference type="PIRSR" id="PIRSR005211-1"/>
    </source>
</evidence>
<dbReference type="GO" id="GO:0047372">
    <property type="term" value="F:monoacylglycerol lipase activity"/>
    <property type="evidence" value="ECO:0007669"/>
    <property type="project" value="TreeGrafter"/>
</dbReference>
<dbReference type="Proteomes" id="UP001179121">
    <property type="component" value="Chromosome"/>
</dbReference>
<dbReference type="InterPro" id="IPR029058">
    <property type="entry name" value="AB_hydrolase_fold"/>
</dbReference>
<evidence type="ECO:0000313" key="4">
    <source>
        <dbReference type="EMBL" id="CAI4030797.1"/>
    </source>
</evidence>
<evidence type="ECO:0000259" key="3">
    <source>
        <dbReference type="Pfam" id="PF00561"/>
    </source>
</evidence>
<proteinExistence type="inferred from homology"/>
<dbReference type="Gene3D" id="3.40.50.1820">
    <property type="entry name" value="alpha/beta hydrolase"/>
    <property type="match status" value="1"/>
</dbReference>
<dbReference type="PANTHER" id="PTHR10794">
    <property type="entry name" value="ABHYDROLASE DOMAIN-CONTAINING PROTEIN"/>
    <property type="match status" value="1"/>
</dbReference>
<reference evidence="4" key="1">
    <citation type="submission" date="2022-10" db="EMBL/GenBank/DDBJ databases">
        <authorList>
            <person name="Koch H."/>
        </authorList>
    </citation>
    <scope>NUCLEOTIDE SEQUENCE</scope>
    <source>
        <strain evidence="4">DNF</strain>
    </source>
</reference>
<name>A0AA86MXE6_9BACT</name>